<dbReference type="InterPro" id="IPR050367">
    <property type="entry name" value="APC_superfamily"/>
</dbReference>
<evidence type="ECO:0000256" key="1">
    <source>
        <dbReference type="ARBA" id="ARBA00004651"/>
    </source>
</evidence>
<dbReference type="GO" id="GO:0022857">
    <property type="term" value="F:transmembrane transporter activity"/>
    <property type="evidence" value="ECO:0007669"/>
    <property type="project" value="InterPro"/>
</dbReference>
<evidence type="ECO:0000313" key="8">
    <source>
        <dbReference type="Proteomes" id="UP001231736"/>
    </source>
</evidence>
<accession>A0AAJ6P2V4</accession>
<feature type="transmembrane region" description="Helical" evidence="6">
    <location>
        <begin position="347"/>
        <end position="366"/>
    </location>
</feature>
<dbReference type="Pfam" id="PF13520">
    <property type="entry name" value="AA_permease_2"/>
    <property type="match status" value="1"/>
</dbReference>
<reference evidence="7" key="1">
    <citation type="journal article" date="2023" name="Front. Microbiol.">
        <title>Phylogeography and host specificity of Pasteurellaceae pathogenic to sea-farmed fish in the north-east Atlantic.</title>
        <authorList>
            <person name="Gulla S."/>
            <person name="Colquhoun D.J."/>
            <person name="Olsen A.B."/>
            <person name="Spilsberg B."/>
            <person name="Lagesen K."/>
            <person name="Aakesson C.P."/>
            <person name="Strom S."/>
            <person name="Manji F."/>
            <person name="Birkbeck T.H."/>
            <person name="Nilsen H.K."/>
        </authorList>
    </citation>
    <scope>NUCLEOTIDE SEQUENCE</scope>
    <source>
        <strain evidence="7">98B1</strain>
    </source>
</reference>
<dbReference type="InterPro" id="IPR002293">
    <property type="entry name" value="AA/rel_permease1"/>
</dbReference>
<feature type="transmembrane region" description="Helical" evidence="6">
    <location>
        <begin position="190"/>
        <end position="213"/>
    </location>
</feature>
<feature type="transmembrane region" description="Helical" evidence="6">
    <location>
        <begin position="40"/>
        <end position="64"/>
    </location>
</feature>
<keyword evidence="2" id="KW-1003">Cell membrane</keyword>
<comment type="caution">
    <text evidence="7">The sequence shown here is derived from an EMBL/GenBank/DDBJ whole genome shotgun (WGS) entry which is preliminary data.</text>
</comment>
<name>A0AAJ6P2V4_9PAST</name>
<keyword evidence="4 6" id="KW-1133">Transmembrane helix</keyword>
<comment type="subcellular location">
    <subcellularLocation>
        <location evidence="1">Cell membrane</location>
        <topology evidence="1">Multi-pass membrane protein</topology>
    </subcellularLocation>
</comment>
<feature type="transmembrane region" description="Helical" evidence="6">
    <location>
        <begin position="85"/>
        <end position="108"/>
    </location>
</feature>
<gene>
    <name evidence="7" type="ORF">QJU97_06400</name>
</gene>
<dbReference type="Proteomes" id="UP001231736">
    <property type="component" value="Unassembled WGS sequence"/>
</dbReference>
<keyword evidence="5 6" id="KW-0472">Membrane</keyword>
<evidence type="ECO:0000256" key="4">
    <source>
        <dbReference type="ARBA" id="ARBA00022989"/>
    </source>
</evidence>
<proteinExistence type="predicted"/>
<evidence type="ECO:0000256" key="6">
    <source>
        <dbReference type="SAM" id="Phobius"/>
    </source>
</evidence>
<keyword evidence="3 6" id="KW-0812">Transmembrane</keyword>
<evidence type="ECO:0000313" key="7">
    <source>
        <dbReference type="EMBL" id="MDP8175080.1"/>
    </source>
</evidence>
<evidence type="ECO:0000256" key="2">
    <source>
        <dbReference type="ARBA" id="ARBA00022475"/>
    </source>
</evidence>
<dbReference type="PANTHER" id="PTHR42770">
    <property type="entry name" value="AMINO ACID TRANSPORTER-RELATED"/>
    <property type="match status" value="1"/>
</dbReference>
<dbReference type="EMBL" id="JASAYT010000018">
    <property type="protein sequence ID" value="MDP8175080.1"/>
    <property type="molecule type" value="Genomic_DNA"/>
</dbReference>
<dbReference type="RefSeq" id="WP_306375511.1">
    <property type="nucleotide sequence ID" value="NZ_JASAYT010000018.1"/>
</dbReference>
<feature type="transmembrane region" description="Helical" evidence="6">
    <location>
        <begin position="378"/>
        <end position="411"/>
    </location>
</feature>
<feature type="transmembrane region" description="Helical" evidence="6">
    <location>
        <begin position="12"/>
        <end position="34"/>
    </location>
</feature>
<dbReference type="PIRSF" id="PIRSF006060">
    <property type="entry name" value="AA_transporter"/>
    <property type="match status" value="1"/>
</dbReference>
<protein>
    <submittedName>
        <fullName evidence="7">Amino acid permease</fullName>
    </submittedName>
</protein>
<organism evidence="7 8">
    <name type="scientific">Phocoenobacter skyensis</name>
    <dbReference type="NCBI Taxonomy" id="97481"/>
    <lineage>
        <taxon>Bacteria</taxon>
        <taxon>Pseudomonadati</taxon>
        <taxon>Pseudomonadota</taxon>
        <taxon>Gammaproteobacteria</taxon>
        <taxon>Pasteurellales</taxon>
        <taxon>Pasteurellaceae</taxon>
        <taxon>Phocoenobacter</taxon>
    </lineage>
</organism>
<feature type="transmembrane region" description="Helical" evidence="6">
    <location>
        <begin position="270"/>
        <end position="299"/>
    </location>
</feature>
<dbReference type="PANTHER" id="PTHR42770:SF13">
    <property type="entry name" value="L-METHIONINE_BRANCHED-CHAIN AMINO ACID EXPORTER YJEH"/>
    <property type="match status" value="1"/>
</dbReference>
<feature type="transmembrane region" description="Helical" evidence="6">
    <location>
        <begin position="120"/>
        <end position="139"/>
    </location>
</feature>
<feature type="transmembrane region" description="Helical" evidence="6">
    <location>
        <begin position="146"/>
        <end position="170"/>
    </location>
</feature>
<evidence type="ECO:0000256" key="3">
    <source>
        <dbReference type="ARBA" id="ARBA00022692"/>
    </source>
</evidence>
<dbReference type="AlphaFoldDB" id="A0AAJ6P2V4"/>
<evidence type="ECO:0000256" key="5">
    <source>
        <dbReference type="ARBA" id="ARBA00023136"/>
    </source>
</evidence>
<dbReference type="GO" id="GO:0005886">
    <property type="term" value="C:plasma membrane"/>
    <property type="evidence" value="ECO:0007669"/>
    <property type="project" value="UniProtKB-SubCell"/>
</dbReference>
<feature type="transmembrane region" description="Helical" evidence="6">
    <location>
        <begin position="225"/>
        <end position="250"/>
    </location>
</feature>
<sequence>MKTEILGVKETVAYYISNLIGAGILVVPAIAYSVGGVYVFAIWLLLIIASWPLAKVFAIISIRYPHNSGILHFLHLKASKGISQFVDDVMIFVMLVGNPTLGFVASRYAISAFGLDGDIFFYPLAFFFMAFSVMFNMLGLRSSSRLQFILTFVMLFVLLSIATLATYWNIDNTQLVLQPSTATEFVSIETLLQTLGICFFVFVGWENVAAIAPNVKERARTFNKSILISVPLVGACYLFIAFALALSATQTEAKANFAVLDLMTAPFKGGFLPVLVSLFSIFIVVVSCNAWVLAASKVLNGLSLSGRLPKFLSKETNGTPYIALIVLLICYGLVILMSYLFGNQEDLIIRYSSAGFITIYIIVQWYFFKLEKARKERFLALVGLIFTLLAASGLYFEVMLWIVMGFALWAIRQFRVKNRV</sequence>
<feature type="transmembrane region" description="Helical" evidence="6">
    <location>
        <begin position="320"/>
        <end position="341"/>
    </location>
</feature>
<dbReference type="Gene3D" id="1.20.1740.10">
    <property type="entry name" value="Amino acid/polyamine transporter I"/>
    <property type="match status" value="1"/>
</dbReference>